<evidence type="ECO:0000256" key="1">
    <source>
        <dbReference type="ARBA" id="ARBA00004141"/>
    </source>
</evidence>
<feature type="transmembrane region" description="Helical" evidence="9">
    <location>
        <begin position="59"/>
        <end position="77"/>
    </location>
</feature>
<feature type="transmembrane region" description="Helical" evidence="9">
    <location>
        <begin position="106"/>
        <end position="125"/>
    </location>
</feature>
<dbReference type="GO" id="GO:0005789">
    <property type="term" value="C:endoplasmic reticulum membrane"/>
    <property type="evidence" value="ECO:0007669"/>
    <property type="project" value="TreeGrafter"/>
</dbReference>
<keyword evidence="3" id="KW-0479">Metal-binding</keyword>
<dbReference type="PANTHER" id="PTHR13407:SF1">
    <property type="entry name" value="E3 UBIQUITIN LIGASE RNF121"/>
    <property type="match status" value="1"/>
</dbReference>
<dbReference type="Pfam" id="PF03299">
    <property type="entry name" value="TF_AP-2"/>
    <property type="match status" value="1"/>
</dbReference>
<gene>
    <name evidence="11" type="ORF">Q8A67_022842</name>
</gene>
<keyword evidence="12" id="KW-1185">Reference proteome</keyword>
<keyword evidence="5" id="KW-0862">Zinc</keyword>
<dbReference type="AlphaFoldDB" id="A0AA88TM93"/>
<evidence type="ECO:0000313" key="12">
    <source>
        <dbReference type="Proteomes" id="UP001187343"/>
    </source>
</evidence>
<dbReference type="GO" id="GO:0061630">
    <property type="term" value="F:ubiquitin protein ligase activity"/>
    <property type="evidence" value="ECO:0007669"/>
    <property type="project" value="TreeGrafter"/>
</dbReference>
<evidence type="ECO:0000256" key="7">
    <source>
        <dbReference type="ARBA" id="ARBA00023136"/>
    </source>
</evidence>
<dbReference type="InterPro" id="IPR013854">
    <property type="entry name" value="TF_AP2_C"/>
</dbReference>
<dbReference type="InterPro" id="IPR040176">
    <property type="entry name" value="RNF121/RNF175"/>
</dbReference>
<evidence type="ECO:0000256" key="9">
    <source>
        <dbReference type="SAM" id="Phobius"/>
    </source>
</evidence>
<feature type="transmembrane region" description="Helical" evidence="9">
    <location>
        <begin position="84"/>
        <end position="100"/>
    </location>
</feature>
<dbReference type="GO" id="GO:0000139">
    <property type="term" value="C:Golgi membrane"/>
    <property type="evidence" value="ECO:0007669"/>
    <property type="project" value="TreeGrafter"/>
</dbReference>
<evidence type="ECO:0000313" key="11">
    <source>
        <dbReference type="EMBL" id="KAK2872945.1"/>
    </source>
</evidence>
<dbReference type="GO" id="GO:0036503">
    <property type="term" value="P:ERAD pathway"/>
    <property type="evidence" value="ECO:0007669"/>
    <property type="project" value="TreeGrafter"/>
</dbReference>
<comment type="caution">
    <text evidence="11">The sequence shown here is derived from an EMBL/GenBank/DDBJ whole genome shotgun (WGS) entry which is preliminary data.</text>
</comment>
<evidence type="ECO:0000256" key="5">
    <source>
        <dbReference type="ARBA" id="ARBA00022833"/>
    </source>
</evidence>
<keyword evidence="6 9" id="KW-1133">Transmembrane helix</keyword>
<dbReference type="SUPFAM" id="SSF57850">
    <property type="entry name" value="RING/U-box"/>
    <property type="match status" value="1"/>
</dbReference>
<dbReference type="InterPro" id="IPR001841">
    <property type="entry name" value="Znf_RING"/>
</dbReference>
<evidence type="ECO:0000259" key="10">
    <source>
        <dbReference type="PROSITE" id="PS50089"/>
    </source>
</evidence>
<evidence type="ECO:0000256" key="3">
    <source>
        <dbReference type="ARBA" id="ARBA00022723"/>
    </source>
</evidence>
<organism evidence="11 12">
    <name type="scientific">Cirrhinus molitorella</name>
    <name type="common">mud carp</name>
    <dbReference type="NCBI Taxonomy" id="172907"/>
    <lineage>
        <taxon>Eukaryota</taxon>
        <taxon>Metazoa</taxon>
        <taxon>Chordata</taxon>
        <taxon>Craniata</taxon>
        <taxon>Vertebrata</taxon>
        <taxon>Euteleostomi</taxon>
        <taxon>Actinopterygii</taxon>
        <taxon>Neopterygii</taxon>
        <taxon>Teleostei</taxon>
        <taxon>Ostariophysi</taxon>
        <taxon>Cypriniformes</taxon>
        <taxon>Cyprinidae</taxon>
        <taxon>Labeoninae</taxon>
        <taxon>Labeonini</taxon>
        <taxon>Cirrhinus</taxon>
    </lineage>
</organism>
<sequence>MAGVFEVEVDGVEHDHGHGRRDDASQIGLSELSPEEKWRLDHAKMHAKHKGHEAMHAEMVLILIVTLVIAQLVLVQWKQRHPKSYNLVTLFQMWMVPLYFTTKLHWWRFLVTWFIFSVVTAFISFRATRKPLDCTTPRLVYKWFLLLYKISYTTGIVGYTVVMFTLFGINLLFRIKPEDAMDFGVSLLFYGLYYGVLGRDFAEMCADFMASTVGYYSASGMPTKHLSDSICAVCGQPILVDVSEEGIIENTYRLSCNHVFHEFCIRGWCIVGKKQTCPYCKEKVDLKRMFSNPWERPHVMYGQLLDWLRYLVAWQPIIIGLQERERLGLFLFSSLGRFLVESLLKVSDFHQTKRYLVTSEELRRRCSLPESYSANTVVSYLRKAKGQKKKITERLGELDVTPSKRTKLTSQCSKLCEDECSDLAGDIMYLAAKFIPQKTVAQDLLEEGNVHAALARTEDWRNTLKTEDCFRVSLGNI</sequence>
<feature type="transmembrane region" description="Helical" evidence="9">
    <location>
        <begin position="146"/>
        <end position="173"/>
    </location>
</feature>
<dbReference type="CDD" id="cd16475">
    <property type="entry name" value="RING-H2_RNF121-like"/>
    <property type="match status" value="1"/>
</dbReference>
<evidence type="ECO:0000256" key="8">
    <source>
        <dbReference type="PROSITE-ProRule" id="PRU00175"/>
    </source>
</evidence>
<evidence type="ECO:0000256" key="2">
    <source>
        <dbReference type="ARBA" id="ARBA00022692"/>
    </source>
</evidence>
<dbReference type="SMART" id="SM00184">
    <property type="entry name" value="RING"/>
    <property type="match status" value="1"/>
</dbReference>
<proteinExistence type="predicted"/>
<dbReference type="PANTHER" id="PTHR13407">
    <property type="entry name" value="RNF121 PROTEIN"/>
    <property type="match status" value="1"/>
</dbReference>
<dbReference type="FunFam" id="3.30.40.10:FF:000074">
    <property type="entry name" value="Ring finger protein 121"/>
    <property type="match status" value="1"/>
</dbReference>
<keyword evidence="7 9" id="KW-0472">Membrane</keyword>
<comment type="subcellular location">
    <subcellularLocation>
        <location evidence="1">Membrane</location>
        <topology evidence="1">Multi-pass membrane protein</topology>
    </subcellularLocation>
</comment>
<dbReference type="GO" id="GO:0008270">
    <property type="term" value="F:zinc ion binding"/>
    <property type="evidence" value="ECO:0007669"/>
    <property type="project" value="UniProtKB-KW"/>
</dbReference>
<keyword evidence="4 8" id="KW-0863">Zinc-finger</keyword>
<evidence type="ECO:0000256" key="4">
    <source>
        <dbReference type="ARBA" id="ARBA00022771"/>
    </source>
</evidence>
<feature type="domain" description="RING-type" evidence="10">
    <location>
        <begin position="231"/>
        <end position="281"/>
    </location>
</feature>
<dbReference type="InterPro" id="IPR013083">
    <property type="entry name" value="Znf_RING/FYVE/PHD"/>
</dbReference>
<name>A0AA88TM93_9TELE</name>
<dbReference type="Proteomes" id="UP001187343">
    <property type="component" value="Unassembled WGS sequence"/>
</dbReference>
<evidence type="ECO:0000256" key="6">
    <source>
        <dbReference type="ARBA" id="ARBA00022989"/>
    </source>
</evidence>
<dbReference type="EMBL" id="JAUYZG010000022">
    <property type="protein sequence ID" value="KAK2872945.1"/>
    <property type="molecule type" value="Genomic_DNA"/>
</dbReference>
<dbReference type="Gene3D" id="3.30.40.10">
    <property type="entry name" value="Zinc/RING finger domain, C3HC4 (zinc finger)"/>
    <property type="match status" value="1"/>
</dbReference>
<keyword evidence="2 9" id="KW-0812">Transmembrane</keyword>
<reference evidence="11" key="1">
    <citation type="submission" date="2023-08" db="EMBL/GenBank/DDBJ databases">
        <title>Chromosome-level Genome Assembly of mud carp (Cirrhinus molitorella).</title>
        <authorList>
            <person name="Liu H."/>
        </authorList>
    </citation>
    <scope>NUCLEOTIDE SEQUENCE</scope>
    <source>
        <strain evidence="11">Prfri</strain>
        <tissue evidence="11">Muscle</tissue>
    </source>
</reference>
<dbReference type="PROSITE" id="PS50089">
    <property type="entry name" value="ZF_RING_2"/>
    <property type="match status" value="1"/>
</dbReference>
<protein>
    <recommendedName>
        <fullName evidence="10">RING-type domain-containing protein</fullName>
    </recommendedName>
</protein>
<accession>A0AA88TM93</accession>